<comment type="caution">
    <text evidence="3">The sequence shown here is derived from an EMBL/GenBank/DDBJ whole genome shotgun (WGS) entry which is preliminary data.</text>
</comment>
<dbReference type="AlphaFoldDB" id="A0A2T7NJK6"/>
<evidence type="ECO:0000313" key="3">
    <source>
        <dbReference type="EMBL" id="PVD21353.1"/>
    </source>
</evidence>
<feature type="region of interest" description="Disordered" evidence="1">
    <location>
        <begin position="126"/>
        <end position="162"/>
    </location>
</feature>
<dbReference type="OrthoDB" id="10038550at2759"/>
<accession>A0A2T7NJK6</accession>
<feature type="region of interest" description="Disordered" evidence="1">
    <location>
        <begin position="310"/>
        <end position="345"/>
    </location>
</feature>
<name>A0A2T7NJK6_POMCA</name>
<evidence type="ECO:0000313" key="4">
    <source>
        <dbReference type="Proteomes" id="UP000245119"/>
    </source>
</evidence>
<sequence length="382" mass="40580">MFHPTPVMLAVLPHFNPLTLALTPFHQQHPVRGRGTLTTRCFRARAPKQGFTPSAESLQDCSEQAVALLPNGPSRRTWTPPHPPPPPPDLEIGLPPNIPVSPDGEEGYTASQMRLLDPRYRTVQSELFKPPPNKTVFDRESPPPYSPSPSSGSFGCGSAPSRSSPVFSGGTYGYGSVRVVRDSEGQPVVSRCYSMFTPSMVRNGAGNSDRSSNTGGGKSICCDSSEISPQHRSHRYAHQQRHHHHQPAYEQQQQQRSLGAFGTVNTVQCPTCCPSSQLYVHSSLPSANAIRNCDTLCWNLPAQQHFSTGRAAAPGVGGESTGGSGDRSCGNGVIGSEGSTARGGGGGGVDRVMMGAPPDYTLAFSDFSAVNSSLQLPDSSGV</sequence>
<dbReference type="STRING" id="400727.A0A2T7NJK6"/>
<organism evidence="3 4">
    <name type="scientific">Pomacea canaliculata</name>
    <name type="common">Golden apple snail</name>
    <dbReference type="NCBI Taxonomy" id="400727"/>
    <lineage>
        <taxon>Eukaryota</taxon>
        <taxon>Metazoa</taxon>
        <taxon>Spiralia</taxon>
        <taxon>Lophotrochozoa</taxon>
        <taxon>Mollusca</taxon>
        <taxon>Gastropoda</taxon>
        <taxon>Caenogastropoda</taxon>
        <taxon>Architaenioglossa</taxon>
        <taxon>Ampullarioidea</taxon>
        <taxon>Ampullariidae</taxon>
        <taxon>Pomacea</taxon>
    </lineage>
</organism>
<feature type="region of interest" description="Disordered" evidence="1">
    <location>
        <begin position="200"/>
        <end position="255"/>
    </location>
</feature>
<feature type="compositionally biased region" description="Basic residues" evidence="1">
    <location>
        <begin position="231"/>
        <end position="246"/>
    </location>
</feature>
<feature type="compositionally biased region" description="Pro residues" evidence="1">
    <location>
        <begin position="80"/>
        <end position="89"/>
    </location>
</feature>
<protein>
    <submittedName>
        <fullName evidence="3">Uncharacterized protein</fullName>
    </submittedName>
</protein>
<dbReference type="EMBL" id="PZQS01000012">
    <property type="protein sequence ID" value="PVD21353.1"/>
    <property type="molecule type" value="Genomic_DNA"/>
</dbReference>
<reference evidence="3 4" key="1">
    <citation type="submission" date="2018-04" db="EMBL/GenBank/DDBJ databases">
        <title>The genome of golden apple snail Pomacea canaliculata provides insight into stress tolerance and invasive adaptation.</title>
        <authorList>
            <person name="Liu C."/>
            <person name="Liu B."/>
            <person name="Ren Y."/>
            <person name="Zhang Y."/>
            <person name="Wang H."/>
            <person name="Li S."/>
            <person name="Jiang F."/>
            <person name="Yin L."/>
            <person name="Zhang G."/>
            <person name="Qian W."/>
            <person name="Fan W."/>
        </authorList>
    </citation>
    <scope>NUCLEOTIDE SEQUENCE [LARGE SCALE GENOMIC DNA]</scope>
    <source>
        <strain evidence="3">SZHN2017</strain>
        <tissue evidence="3">Muscle</tissue>
    </source>
</reference>
<gene>
    <name evidence="3" type="ORF">C0Q70_19526</name>
</gene>
<feature type="signal peptide" evidence="2">
    <location>
        <begin position="1"/>
        <end position="21"/>
    </location>
</feature>
<dbReference type="Proteomes" id="UP000245119">
    <property type="component" value="Linkage Group LG12"/>
</dbReference>
<feature type="region of interest" description="Disordered" evidence="1">
    <location>
        <begin position="70"/>
        <end position="107"/>
    </location>
</feature>
<feature type="chain" id="PRO_5015781810" evidence="2">
    <location>
        <begin position="22"/>
        <end position="382"/>
    </location>
</feature>
<keyword evidence="2" id="KW-0732">Signal</keyword>
<feature type="compositionally biased region" description="Low complexity" evidence="1">
    <location>
        <begin position="148"/>
        <end position="161"/>
    </location>
</feature>
<feature type="compositionally biased region" description="Gly residues" evidence="1">
    <location>
        <begin position="315"/>
        <end position="325"/>
    </location>
</feature>
<evidence type="ECO:0000256" key="2">
    <source>
        <dbReference type="SAM" id="SignalP"/>
    </source>
</evidence>
<evidence type="ECO:0000256" key="1">
    <source>
        <dbReference type="SAM" id="MobiDB-lite"/>
    </source>
</evidence>
<keyword evidence="4" id="KW-1185">Reference proteome</keyword>
<proteinExistence type="predicted"/>